<comment type="function">
    <text evidence="4">The H protein shuttles the methylamine group of glycine from the P protein to the T protein.</text>
</comment>
<name>A0A3D8Q9S9_9HELO</name>
<dbReference type="InterPro" id="IPR011053">
    <property type="entry name" value="Single_hybrid_motif"/>
</dbReference>
<comment type="caution">
    <text evidence="6">The sequence shown here is derived from an EMBL/GenBank/DDBJ whole genome shotgun (WGS) entry which is preliminary data.</text>
</comment>
<organism evidence="6 7">
    <name type="scientific">Coleophoma crateriformis</name>
    <dbReference type="NCBI Taxonomy" id="565419"/>
    <lineage>
        <taxon>Eukaryota</taxon>
        <taxon>Fungi</taxon>
        <taxon>Dikarya</taxon>
        <taxon>Ascomycota</taxon>
        <taxon>Pezizomycotina</taxon>
        <taxon>Leotiomycetes</taxon>
        <taxon>Helotiales</taxon>
        <taxon>Dermateaceae</taxon>
        <taxon>Coleophoma</taxon>
    </lineage>
</organism>
<dbReference type="InterPro" id="IPR033753">
    <property type="entry name" value="GCV_H/Fam206"/>
</dbReference>
<evidence type="ECO:0000256" key="2">
    <source>
        <dbReference type="ARBA" id="ARBA00022823"/>
    </source>
</evidence>
<keyword evidence="2 3" id="KW-0450">Lipoyl</keyword>
<reference evidence="6 7" key="1">
    <citation type="journal article" date="2018" name="IMA Fungus">
        <title>IMA Genome-F 9: Draft genome sequence of Annulohypoxylon stygium, Aspergillus mulundensis, Berkeleyomyces basicola (syn. Thielaviopsis basicola), Ceratocystis smalleyi, two Cercospora beticola strains, Coleophoma cylindrospora, Fusarium fracticaudum, Phialophora cf. hyalina, and Morchella septimelata.</title>
        <authorList>
            <person name="Wingfield B.D."/>
            <person name="Bills G.F."/>
            <person name="Dong Y."/>
            <person name="Huang W."/>
            <person name="Nel W.J."/>
            <person name="Swalarsk-Parry B.S."/>
            <person name="Vaghefi N."/>
            <person name="Wilken P.M."/>
            <person name="An Z."/>
            <person name="de Beer Z.W."/>
            <person name="De Vos L."/>
            <person name="Chen L."/>
            <person name="Duong T.A."/>
            <person name="Gao Y."/>
            <person name="Hammerbacher A."/>
            <person name="Kikkert J.R."/>
            <person name="Li Y."/>
            <person name="Li H."/>
            <person name="Li K."/>
            <person name="Li Q."/>
            <person name="Liu X."/>
            <person name="Ma X."/>
            <person name="Naidoo K."/>
            <person name="Pethybridge S.J."/>
            <person name="Sun J."/>
            <person name="Steenkamp E.T."/>
            <person name="van der Nest M.A."/>
            <person name="van Wyk S."/>
            <person name="Wingfield M.J."/>
            <person name="Xiong C."/>
            <person name="Yue Q."/>
            <person name="Zhang X."/>
        </authorList>
    </citation>
    <scope>NUCLEOTIDE SEQUENCE [LARGE SCALE GENOMIC DNA]</scope>
    <source>
        <strain evidence="6 7">BP5796</strain>
    </source>
</reference>
<dbReference type="InterPro" id="IPR017453">
    <property type="entry name" value="GCV_H_sub"/>
</dbReference>
<dbReference type="AlphaFoldDB" id="A0A3D8Q9S9"/>
<keyword evidence="4" id="KW-0809">Transit peptide</keyword>
<evidence type="ECO:0000256" key="4">
    <source>
        <dbReference type="RuleBase" id="RU364055"/>
    </source>
</evidence>
<keyword evidence="4" id="KW-0496">Mitochondrion</keyword>
<dbReference type="GO" id="GO:0019464">
    <property type="term" value="P:glycine decarboxylation via glycine cleavage system"/>
    <property type="evidence" value="ECO:0007669"/>
    <property type="project" value="UniProtKB-UniRule"/>
</dbReference>
<dbReference type="NCBIfam" id="NF002270">
    <property type="entry name" value="PRK01202.1"/>
    <property type="match status" value="1"/>
</dbReference>
<protein>
    <recommendedName>
        <fullName evidence="4">Glycine cleavage system H protein</fullName>
    </recommendedName>
</protein>
<dbReference type="GO" id="GO:0005739">
    <property type="term" value="C:mitochondrion"/>
    <property type="evidence" value="ECO:0007669"/>
    <property type="project" value="UniProtKB-SubCell"/>
</dbReference>
<dbReference type="PANTHER" id="PTHR11715">
    <property type="entry name" value="GLYCINE CLEAVAGE SYSTEM H PROTEIN"/>
    <property type="match status" value="1"/>
</dbReference>
<comment type="similarity">
    <text evidence="1 4">Belongs to the GcvH family.</text>
</comment>
<dbReference type="Pfam" id="PF01597">
    <property type="entry name" value="GCV_H"/>
    <property type="match status" value="1"/>
</dbReference>
<dbReference type="HAMAP" id="MF_00272">
    <property type="entry name" value="GcvH"/>
    <property type="match status" value="1"/>
</dbReference>
<evidence type="ECO:0000259" key="5">
    <source>
        <dbReference type="PROSITE" id="PS50968"/>
    </source>
</evidence>
<comment type="subcellular location">
    <subcellularLocation>
        <location evidence="4">Mitochondrion</location>
    </subcellularLocation>
</comment>
<dbReference type="Gene3D" id="2.40.50.100">
    <property type="match status" value="1"/>
</dbReference>
<sequence>MTSAAVQFGRLAARIVPSTGRCSQLPVFVPWYRRFSTTNPKQEKRYTADHEWIDLPRGTTVGTIGITTHAAHELGDVVYVELPSLSTEVSAGDILGAIESVKSASDIKTPVTGIITAVNSLLEEKPSIINAKPEEGGADGGWVAKIEVGQTGVAEWEGLMTEEEYKASLN</sequence>
<dbReference type="PANTHER" id="PTHR11715:SF3">
    <property type="entry name" value="GLYCINE CLEAVAGE SYSTEM H PROTEIN-RELATED"/>
    <property type="match status" value="1"/>
</dbReference>
<dbReference type="GO" id="GO:0005960">
    <property type="term" value="C:glycine cleavage complex"/>
    <property type="evidence" value="ECO:0007669"/>
    <property type="project" value="UniProtKB-UniRule"/>
</dbReference>
<accession>A0A3D8Q9S9</accession>
<dbReference type="InterPro" id="IPR002930">
    <property type="entry name" value="GCV_H"/>
</dbReference>
<evidence type="ECO:0000256" key="3">
    <source>
        <dbReference type="PIRSR" id="PIRSR617453-50"/>
    </source>
</evidence>
<dbReference type="OrthoDB" id="10264154at2759"/>
<keyword evidence="7" id="KW-1185">Reference proteome</keyword>
<evidence type="ECO:0000313" key="6">
    <source>
        <dbReference type="EMBL" id="RDW58368.1"/>
    </source>
</evidence>
<feature type="domain" description="Lipoyl-binding" evidence="5">
    <location>
        <begin position="61"/>
        <end position="147"/>
    </location>
</feature>
<comment type="cofactor">
    <cofactor evidence="4">
        <name>(R)-lipoate</name>
        <dbReference type="ChEBI" id="CHEBI:83088"/>
    </cofactor>
    <text evidence="4">Binds 1 lipoyl cofactor covalently.</text>
</comment>
<dbReference type="NCBIfam" id="TIGR00527">
    <property type="entry name" value="gcvH"/>
    <property type="match status" value="1"/>
</dbReference>
<evidence type="ECO:0000313" key="7">
    <source>
        <dbReference type="Proteomes" id="UP000256328"/>
    </source>
</evidence>
<dbReference type="SUPFAM" id="SSF51230">
    <property type="entry name" value="Single hybrid motif"/>
    <property type="match status" value="1"/>
</dbReference>
<dbReference type="Proteomes" id="UP000256328">
    <property type="component" value="Unassembled WGS sequence"/>
</dbReference>
<dbReference type="InterPro" id="IPR000089">
    <property type="entry name" value="Biotin_lipoyl"/>
</dbReference>
<feature type="modified residue" description="N6-lipoyllysine" evidence="3">
    <location>
        <position position="102"/>
    </location>
</feature>
<dbReference type="GO" id="GO:0009249">
    <property type="term" value="P:protein lipoylation"/>
    <property type="evidence" value="ECO:0007669"/>
    <property type="project" value="TreeGrafter"/>
</dbReference>
<evidence type="ECO:0000256" key="1">
    <source>
        <dbReference type="ARBA" id="ARBA00009249"/>
    </source>
</evidence>
<dbReference type="PROSITE" id="PS50968">
    <property type="entry name" value="BIOTINYL_LIPOYL"/>
    <property type="match status" value="1"/>
</dbReference>
<dbReference type="EMBL" id="PDLN01000021">
    <property type="protein sequence ID" value="RDW58368.1"/>
    <property type="molecule type" value="Genomic_DNA"/>
</dbReference>
<dbReference type="CDD" id="cd06848">
    <property type="entry name" value="GCS_H"/>
    <property type="match status" value="1"/>
</dbReference>
<gene>
    <name evidence="6" type="ORF">BP5796_12298</name>
</gene>
<proteinExistence type="inferred from homology"/>
<comment type="subunit">
    <text evidence="4">The glycine cleavage system is composed of four proteins: P, T, L and H.</text>
</comment>